<evidence type="ECO:0000313" key="2">
    <source>
        <dbReference type="Proteomes" id="UP000179807"/>
    </source>
</evidence>
<dbReference type="Gene3D" id="1.25.10.10">
    <property type="entry name" value="Leucine-rich Repeat Variant"/>
    <property type="match status" value="1"/>
</dbReference>
<dbReference type="InterPro" id="IPR016024">
    <property type="entry name" value="ARM-type_fold"/>
</dbReference>
<accession>A0A1J4KTU4</accession>
<organism evidence="1 2">
    <name type="scientific">Tritrichomonas foetus</name>
    <dbReference type="NCBI Taxonomy" id="1144522"/>
    <lineage>
        <taxon>Eukaryota</taxon>
        <taxon>Metamonada</taxon>
        <taxon>Parabasalia</taxon>
        <taxon>Tritrichomonadida</taxon>
        <taxon>Tritrichomonadidae</taxon>
        <taxon>Tritrichomonas</taxon>
    </lineage>
</organism>
<sequence>MEKCMFLSLLSQTIDSQYNTSKQALHTLQNFADTNLSSFFSLCFLVLDDTNLDFNIKFLVLSLVKFIYCIETQKERNDLIQISLDLISKCFSLFPIIPYQSGLLSAEVIFYLSDFMNIDQFIFTLFSLLSNNDFIKGSIEAFIYLCTEIELNSTILNQLLNFILQNYSLSDDLLSKLIDLLTLLFTNQKNDFENFQHEIFSSFLSNILKKINLRPTIYYFLATIIKFNTEKINLFNTQDLFQHIYQDLSNKTNIQSISYLLRKFIKKNLYFSIIFQFLPLLYHISCTQLKATIDLEEEFDDQIASFSVIEQMIVLLDEKSLNFFLPFLDFESNVPQIREISFRILSNLFICCSFTNEQIIQFLNLISNHLNDENLRVRESSLWSLHSIIAKKIVPLELIFPLCERISNFFNDHQVLAAISCEILKEFAIENTCNSTCYLIDFFIHLLQNSLSVFLLLRIQKALLSICSCLLFNPEVILNILFKFTNLLNNPETKSILKENIPNKFIYVLIEQILTNLNNIIDINDHYHFLKILFHLLFHLLIKEITVESISAITSLFILCHPSDNSILFNIYQNNPQISINSIIHFSIIKNEISMIPHFWSFIEDKRKQFFKPFYRHLSADNFDFDCSLVEQIQIFYEIYEGEFFKDMLKIIEVIVSSTSHCENWIEFGFKIIIGKDVNSFTTNEIKQALLFLQSAAASNFQQFLHCSASSNIKLFLSNSQNIEEFMILSQTLLKFLQ</sequence>
<proteinExistence type="predicted"/>
<dbReference type="InterPro" id="IPR011989">
    <property type="entry name" value="ARM-like"/>
</dbReference>
<dbReference type="SUPFAM" id="SSF48371">
    <property type="entry name" value="ARM repeat"/>
    <property type="match status" value="1"/>
</dbReference>
<evidence type="ECO:0000313" key="1">
    <source>
        <dbReference type="EMBL" id="OHT14683.1"/>
    </source>
</evidence>
<dbReference type="RefSeq" id="XP_068367819.1">
    <property type="nucleotide sequence ID" value="XM_068498059.1"/>
</dbReference>
<protein>
    <submittedName>
        <fullName evidence="1">Uncharacterized protein</fullName>
    </submittedName>
</protein>
<reference evidence="1" key="1">
    <citation type="submission" date="2016-10" db="EMBL/GenBank/DDBJ databases">
        <authorList>
            <person name="Benchimol M."/>
            <person name="Almeida L.G."/>
            <person name="Vasconcelos A.T."/>
            <person name="Perreira-Neves A."/>
            <person name="Rosa I.A."/>
            <person name="Tasca T."/>
            <person name="Bogo M.R."/>
            <person name="de Souza W."/>
        </authorList>
    </citation>
    <scope>NUCLEOTIDE SEQUENCE [LARGE SCALE GENOMIC DNA]</scope>
    <source>
        <strain evidence="1">K</strain>
    </source>
</reference>
<name>A0A1J4KTU4_9EUKA</name>
<gene>
    <name evidence="1" type="ORF">TRFO_14857</name>
</gene>
<dbReference type="VEuPathDB" id="TrichDB:TRFO_14857"/>
<dbReference type="AlphaFoldDB" id="A0A1J4KTU4"/>
<dbReference type="EMBL" id="MLAK01000326">
    <property type="protein sequence ID" value="OHT14683.1"/>
    <property type="molecule type" value="Genomic_DNA"/>
</dbReference>
<dbReference type="Proteomes" id="UP000179807">
    <property type="component" value="Unassembled WGS sequence"/>
</dbReference>
<comment type="caution">
    <text evidence="1">The sequence shown here is derived from an EMBL/GenBank/DDBJ whole genome shotgun (WGS) entry which is preliminary data.</text>
</comment>
<keyword evidence="2" id="KW-1185">Reference proteome</keyword>
<dbReference type="GeneID" id="94832763"/>